<comment type="similarity">
    <text evidence="1 3">Belongs to the short-chain dehydrogenases/reductases (SDR) family.</text>
</comment>
<comment type="caution">
    <text evidence="5">The sequence shown here is derived from an EMBL/GenBank/DDBJ whole genome shotgun (WGS) entry which is preliminary data.</text>
</comment>
<dbReference type="Proteomes" id="UP000655830">
    <property type="component" value="Unassembled WGS sequence"/>
</dbReference>
<dbReference type="GO" id="GO:0005975">
    <property type="term" value="P:carbohydrate metabolic process"/>
    <property type="evidence" value="ECO:0007669"/>
    <property type="project" value="UniProtKB-ARBA"/>
</dbReference>
<gene>
    <name evidence="5" type="ORF">H8718_09225</name>
</gene>
<dbReference type="PROSITE" id="PS00061">
    <property type="entry name" value="ADH_SHORT"/>
    <property type="match status" value="1"/>
</dbReference>
<dbReference type="InterPro" id="IPR001763">
    <property type="entry name" value="Rhodanese-like_dom"/>
</dbReference>
<evidence type="ECO:0000256" key="1">
    <source>
        <dbReference type="ARBA" id="ARBA00006484"/>
    </source>
</evidence>
<feature type="domain" description="Rhodanese" evidence="4">
    <location>
        <begin position="10"/>
        <end position="44"/>
    </location>
</feature>
<protein>
    <submittedName>
        <fullName evidence="5">SDR family oxidoreductase</fullName>
    </submittedName>
</protein>
<dbReference type="InterPro" id="IPR020904">
    <property type="entry name" value="Sc_DH/Rdtase_CS"/>
</dbReference>
<sequence length="283" mass="30577">MQIPFYVSLEDKVVVITGAGGILCQRMAMALAECGAKVALLDINKSSVDGLATQIQREGKEAMGIQADVLDKESLKRAHEVVLKTFGKCDLLINGAGGNHDKGTTTKEYLFEEDLVDQEVQTFFDLDDTSIQFVFNLNFLGTLLPTQEFAKDMIGRKGCSIINISSMNAFTPLTKIPAYSGAKAAVSNFTKWLAVHFSKLGIRVNALAPGFFLTKQNEKLLLNEDGSLTQRAHKIIESTPMGRFGEPDELLGALLFLASEQGSGFVNGVVLPVDGAFSAYSGV</sequence>
<name>A0A926I9E8_9FIRM</name>
<evidence type="ECO:0000259" key="4">
    <source>
        <dbReference type="PROSITE" id="PS50206"/>
    </source>
</evidence>
<organism evidence="5 6">
    <name type="scientific">Zhenhengia yiwuensis</name>
    <dbReference type="NCBI Taxonomy" id="2763666"/>
    <lineage>
        <taxon>Bacteria</taxon>
        <taxon>Bacillati</taxon>
        <taxon>Bacillota</taxon>
        <taxon>Clostridia</taxon>
        <taxon>Lachnospirales</taxon>
        <taxon>Lachnospiraceae</taxon>
        <taxon>Zhenhengia</taxon>
    </lineage>
</organism>
<keyword evidence="2" id="KW-0560">Oxidoreductase</keyword>
<evidence type="ECO:0000256" key="2">
    <source>
        <dbReference type="ARBA" id="ARBA00023002"/>
    </source>
</evidence>
<dbReference type="NCBIfam" id="NF006132">
    <property type="entry name" value="PRK08277.1"/>
    <property type="match status" value="1"/>
</dbReference>
<accession>A0A926I9E8</accession>
<proteinExistence type="inferred from homology"/>
<dbReference type="InterPro" id="IPR002347">
    <property type="entry name" value="SDR_fam"/>
</dbReference>
<dbReference type="PRINTS" id="PR00081">
    <property type="entry name" value="GDHRDH"/>
</dbReference>
<dbReference type="Gene3D" id="3.40.50.720">
    <property type="entry name" value="NAD(P)-binding Rossmann-like Domain"/>
    <property type="match status" value="1"/>
</dbReference>
<dbReference type="PANTHER" id="PTHR42760:SF115">
    <property type="entry name" value="3-OXOACYL-[ACYL-CARRIER-PROTEIN] REDUCTASE FABG"/>
    <property type="match status" value="1"/>
</dbReference>
<dbReference type="PROSITE" id="PS50206">
    <property type="entry name" value="RHODANESE_3"/>
    <property type="match status" value="1"/>
</dbReference>
<evidence type="ECO:0000313" key="6">
    <source>
        <dbReference type="Proteomes" id="UP000655830"/>
    </source>
</evidence>
<dbReference type="Pfam" id="PF00106">
    <property type="entry name" value="adh_short"/>
    <property type="match status" value="1"/>
</dbReference>
<reference evidence="5" key="1">
    <citation type="submission" date="2020-08" db="EMBL/GenBank/DDBJ databases">
        <title>Genome public.</title>
        <authorList>
            <person name="Liu C."/>
            <person name="Sun Q."/>
        </authorList>
    </citation>
    <scope>NUCLEOTIDE SEQUENCE</scope>
    <source>
        <strain evidence="5">NSJ-12</strain>
    </source>
</reference>
<dbReference type="RefSeq" id="WP_177668358.1">
    <property type="nucleotide sequence ID" value="NZ_JACRSY010000013.1"/>
</dbReference>
<dbReference type="AlphaFoldDB" id="A0A926I9E8"/>
<dbReference type="CDD" id="cd08935">
    <property type="entry name" value="mannonate_red_SDR_c"/>
    <property type="match status" value="1"/>
</dbReference>
<dbReference type="PRINTS" id="PR00080">
    <property type="entry name" value="SDRFAMILY"/>
</dbReference>
<dbReference type="SUPFAM" id="SSF51735">
    <property type="entry name" value="NAD(P)-binding Rossmann-fold domains"/>
    <property type="match status" value="1"/>
</dbReference>
<dbReference type="PANTHER" id="PTHR42760">
    <property type="entry name" value="SHORT-CHAIN DEHYDROGENASES/REDUCTASES FAMILY MEMBER"/>
    <property type="match status" value="1"/>
</dbReference>
<dbReference type="InterPro" id="IPR036291">
    <property type="entry name" value="NAD(P)-bd_dom_sf"/>
</dbReference>
<dbReference type="EMBL" id="JACRSY010000013">
    <property type="protein sequence ID" value="MBC8579710.1"/>
    <property type="molecule type" value="Genomic_DNA"/>
</dbReference>
<evidence type="ECO:0000313" key="5">
    <source>
        <dbReference type="EMBL" id="MBC8579710.1"/>
    </source>
</evidence>
<evidence type="ECO:0000256" key="3">
    <source>
        <dbReference type="RuleBase" id="RU000363"/>
    </source>
</evidence>
<dbReference type="FunFam" id="3.40.50.720:FF:000240">
    <property type="entry name" value="SDR family oxidoreductase"/>
    <property type="match status" value="1"/>
</dbReference>
<dbReference type="GO" id="GO:0016616">
    <property type="term" value="F:oxidoreductase activity, acting on the CH-OH group of donors, NAD or NADP as acceptor"/>
    <property type="evidence" value="ECO:0007669"/>
    <property type="project" value="UniProtKB-ARBA"/>
</dbReference>
<keyword evidence="6" id="KW-1185">Reference proteome</keyword>